<dbReference type="EMBL" id="PDHH01000004">
    <property type="protein sequence ID" value="PSM51892.1"/>
    <property type="molecule type" value="Genomic_DNA"/>
</dbReference>
<dbReference type="RefSeq" id="WP_106871257.1">
    <property type="nucleotide sequence ID" value="NZ_CP053841.1"/>
</dbReference>
<evidence type="ECO:0000313" key="1">
    <source>
        <dbReference type="EMBL" id="PSM51892.1"/>
    </source>
</evidence>
<dbReference type="Proteomes" id="UP000240535">
    <property type="component" value="Unassembled WGS sequence"/>
</dbReference>
<reference evidence="2" key="1">
    <citation type="submission" date="2017-10" db="EMBL/GenBank/DDBJ databases">
        <title>Campylobacter species from seals.</title>
        <authorList>
            <person name="Gilbert M.J."/>
            <person name="Zomer A.L."/>
            <person name="Timmerman A.J."/>
            <person name="Duim B."/>
            <person name="Wagenaar J.A."/>
        </authorList>
    </citation>
    <scope>NUCLEOTIDE SEQUENCE [LARGE SCALE GENOMIC DNA]</scope>
    <source>
        <strain evidence="2">17S00004-5</strain>
    </source>
</reference>
<evidence type="ECO:0000313" key="2">
    <source>
        <dbReference type="Proteomes" id="UP000240535"/>
    </source>
</evidence>
<sequence length="86" mass="10145">MRDSFRVIKHSLIEMDNNLKASNFHKLELYAKEIELKNKLKNETNKSQASILLDRIMLLIYRTTSDHHTNLLTILNFTIMMIAILE</sequence>
<organism evidence="1 2">
    <name type="scientific">Campylobacter blaseri</name>
    <dbReference type="NCBI Taxonomy" id="2042961"/>
    <lineage>
        <taxon>Bacteria</taxon>
        <taxon>Pseudomonadati</taxon>
        <taxon>Campylobacterota</taxon>
        <taxon>Epsilonproteobacteria</taxon>
        <taxon>Campylobacterales</taxon>
        <taxon>Campylobacteraceae</taxon>
        <taxon>Campylobacter</taxon>
    </lineage>
</organism>
<comment type="caution">
    <text evidence="1">The sequence shown here is derived from an EMBL/GenBank/DDBJ whole genome shotgun (WGS) entry which is preliminary data.</text>
</comment>
<keyword evidence="2" id="KW-1185">Reference proteome</keyword>
<name>A0A2P8R082_9BACT</name>
<dbReference type="AlphaFoldDB" id="A0A2P8R082"/>
<gene>
    <name evidence="1" type="ORF">CQ405_04825</name>
</gene>
<proteinExistence type="predicted"/>
<protein>
    <submittedName>
        <fullName evidence="1">Uncharacterized protein</fullName>
    </submittedName>
</protein>
<dbReference type="OrthoDB" id="5324042at2"/>
<accession>A0A2P8R082</accession>